<dbReference type="OrthoDB" id="2752928at2759"/>
<evidence type="ECO:0000313" key="2">
    <source>
        <dbReference type="Proteomes" id="UP000092993"/>
    </source>
</evidence>
<name>A0A1C7LQ19_GRIFR</name>
<proteinExistence type="predicted"/>
<reference evidence="1 2" key="1">
    <citation type="submission" date="2016-03" db="EMBL/GenBank/DDBJ databases">
        <title>Whole genome sequencing of Grifola frondosa 9006-11.</title>
        <authorList>
            <person name="Min B."/>
            <person name="Park H."/>
            <person name="Kim J.-G."/>
            <person name="Cho H."/>
            <person name="Oh Y.-L."/>
            <person name="Kong W.-S."/>
            <person name="Choi I.-G."/>
        </authorList>
    </citation>
    <scope>NUCLEOTIDE SEQUENCE [LARGE SCALE GENOMIC DNA]</scope>
    <source>
        <strain evidence="1 2">9006-11</strain>
    </source>
</reference>
<evidence type="ECO:0000313" key="1">
    <source>
        <dbReference type="EMBL" id="OBZ66668.1"/>
    </source>
</evidence>
<dbReference type="EMBL" id="LUGG01000029">
    <property type="protein sequence ID" value="OBZ66668.1"/>
    <property type="molecule type" value="Genomic_DNA"/>
</dbReference>
<dbReference type="InterPro" id="IPR036047">
    <property type="entry name" value="F-box-like_dom_sf"/>
</dbReference>
<gene>
    <name evidence="1" type="ORF">A0H81_13495</name>
</gene>
<dbReference type="SUPFAM" id="SSF81383">
    <property type="entry name" value="F-box domain"/>
    <property type="match status" value="1"/>
</dbReference>
<sequence length="431" mass="47690">MLATSQPNLTATFTLHNSLRSSQCRKQATFTIYLEVDSEKLSHRTLSTMSQTLPPKLLDQIVNLACSDLDARTIGACALVCKCWSFAYRPRLFHTVLVNRQDACARLVSLLSSSPTIAAYVRKLCLVTNTDNDHSGEPWAHLVPLLLSVELPNADVLLFRGVRFDEMGVTLGLLASLSRLASVTELRLHHCCFATLGDMQGLLDGPSETSQKTVSHTLRLRALRVKRSAPGLSALLAWLLTTWTWCTLQTAEFPKIEDEETDAVYRLLYASGASLRDVTIGFSSNSIPNQGPGSPIISRATRESYASASLSDPTVMLAGCEALASLRIVNIDFTHGRLSWVPHLLSGITSARLQSVALEICADDPRDLDGMHWRRVEEALRSRHFVALDRLEVVVLPWKTLCVDELCREVERRLSYFDCCGMLEVTSRGST</sequence>
<dbReference type="AlphaFoldDB" id="A0A1C7LQ19"/>
<comment type="caution">
    <text evidence="1">The sequence shown here is derived from an EMBL/GenBank/DDBJ whole genome shotgun (WGS) entry which is preliminary data.</text>
</comment>
<dbReference type="Proteomes" id="UP000092993">
    <property type="component" value="Unassembled WGS sequence"/>
</dbReference>
<dbReference type="OMA" id="HEKESEC"/>
<organism evidence="1 2">
    <name type="scientific">Grifola frondosa</name>
    <name type="common">Maitake</name>
    <name type="synonym">Polyporus frondosus</name>
    <dbReference type="NCBI Taxonomy" id="5627"/>
    <lineage>
        <taxon>Eukaryota</taxon>
        <taxon>Fungi</taxon>
        <taxon>Dikarya</taxon>
        <taxon>Basidiomycota</taxon>
        <taxon>Agaricomycotina</taxon>
        <taxon>Agaricomycetes</taxon>
        <taxon>Polyporales</taxon>
        <taxon>Grifolaceae</taxon>
        <taxon>Grifola</taxon>
    </lineage>
</organism>
<evidence type="ECO:0008006" key="3">
    <source>
        <dbReference type="Google" id="ProtNLM"/>
    </source>
</evidence>
<accession>A0A1C7LQ19</accession>
<keyword evidence="2" id="KW-1185">Reference proteome</keyword>
<protein>
    <recommendedName>
        <fullName evidence="3">F-box domain-containing protein</fullName>
    </recommendedName>
</protein>